<evidence type="ECO:0000256" key="2">
    <source>
        <dbReference type="ARBA" id="ARBA00022741"/>
    </source>
</evidence>
<sequence length="155" mass="17904">MKQMATVTRLGGNTWQTSLCTCHCCFNFSLFFGQPCLRANGCIFDHRKFLIACTNHRHLFQPHGSQNVHSLVKMKAKKMKLEIKKMSNDARHKDVKAKGKWLENYGEDEEFLRRESKRLHRDLLRIAHVYIGGTNSENDIQVKGWESVAGLQDVI</sequence>
<dbReference type="PANTHER" id="PTHR23069:SF7">
    <property type="entry name" value="P-LOOP CONTAINING NUCLEOSIDE TRIPHOSPHATE HYDROLASES SUPERFAMILY PROTEIN"/>
    <property type="match status" value="1"/>
</dbReference>
<evidence type="ECO:0000256" key="1">
    <source>
        <dbReference type="ARBA" id="ARBA00006914"/>
    </source>
</evidence>
<dbReference type="GO" id="GO:0016787">
    <property type="term" value="F:hydrolase activity"/>
    <property type="evidence" value="ECO:0007669"/>
    <property type="project" value="UniProtKB-KW"/>
</dbReference>
<comment type="caution">
    <text evidence="4">The sequence shown here is derived from an EMBL/GenBank/DDBJ whole genome shotgun (WGS) entry which is preliminary data.</text>
</comment>
<organism evidence="4 5">
    <name type="scientific">Forsythia ovata</name>
    <dbReference type="NCBI Taxonomy" id="205694"/>
    <lineage>
        <taxon>Eukaryota</taxon>
        <taxon>Viridiplantae</taxon>
        <taxon>Streptophyta</taxon>
        <taxon>Embryophyta</taxon>
        <taxon>Tracheophyta</taxon>
        <taxon>Spermatophyta</taxon>
        <taxon>Magnoliopsida</taxon>
        <taxon>eudicotyledons</taxon>
        <taxon>Gunneridae</taxon>
        <taxon>Pentapetalae</taxon>
        <taxon>asterids</taxon>
        <taxon>lamiids</taxon>
        <taxon>Lamiales</taxon>
        <taxon>Oleaceae</taxon>
        <taxon>Forsythieae</taxon>
        <taxon>Forsythia</taxon>
    </lineage>
</organism>
<proteinExistence type="inferred from homology"/>
<dbReference type="PANTHER" id="PTHR23069">
    <property type="entry name" value="AAA DOMAIN-CONTAINING"/>
    <property type="match status" value="1"/>
</dbReference>
<evidence type="ECO:0000313" key="5">
    <source>
        <dbReference type="Proteomes" id="UP001604277"/>
    </source>
</evidence>
<keyword evidence="4" id="KW-0378">Hydrolase</keyword>
<accession>A0ABD1RP48</accession>
<name>A0ABD1RP48_9LAMI</name>
<reference evidence="5" key="1">
    <citation type="submission" date="2024-07" db="EMBL/GenBank/DDBJ databases">
        <title>Two chromosome-level genome assemblies of Korean endemic species Abeliophyllum distichum and Forsythia ovata (Oleaceae).</title>
        <authorList>
            <person name="Jang H."/>
        </authorList>
    </citation>
    <scope>NUCLEOTIDE SEQUENCE [LARGE SCALE GENOMIC DNA]</scope>
</reference>
<protein>
    <submittedName>
        <fullName evidence="4">P-loop containing nucleoside triphosphate hydrolase superfamily protein</fullName>
    </submittedName>
</protein>
<dbReference type="GO" id="GO:0005524">
    <property type="term" value="F:ATP binding"/>
    <property type="evidence" value="ECO:0007669"/>
    <property type="project" value="UniProtKB-KW"/>
</dbReference>
<comment type="similarity">
    <text evidence="1">Belongs to the AAA ATPase family.</text>
</comment>
<evidence type="ECO:0000313" key="4">
    <source>
        <dbReference type="EMBL" id="KAL2488844.1"/>
    </source>
</evidence>
<dbReference type="EMBL" id="JBFOLJ010000012">
    <property type="protein sequence ID" value="KAL2488844.1"/>
    <property type="molecule type" value="Genomic_DNA"/>
</dbReference>
<evidence type="ECO:0000256" key="3">
    <source>
        <dbReference type="ARBA" id="ARBA00022840"/>
    </source>
</evidence>
<dbReference type="InterPro" id="IPR045199">
    <property type="entry name" value="ATAD2-like"/>
</dbReference>
<dbReference type="Proteomes" id="UP001604277">
    <property type="component" value="Unassembled WGS sequence"/>
</dbReference>
<gene>
    <name evidence="4" type="ORF">Fot_42136</name>
</gene>
<keyword evidence="5" id="KW-1185">Reference proteome</keyword>
<dbReference type="AlphaFoldDB" id="A0ABD1RP48"/>
<keyword evidence="3" id="KW-0067">ATP-binding</keyword>
<keyword evidence="2" id="KW-0547">Nucleotide-binding</keyword>